<dbReference type="EMBL" id="BT148994">
    <property type="protein sequence ID" value="AFK48788.1"/>
    <property type="molecule type" value="mRNA"/>
</dbReference>
<protein>
    <submittedName>
        <fullName evidence="1">Uncharacterized protein</fullName>
    </submittedName>
</protein>
<sequence length="26" mass="3169">MRKDRFSGWECREALQINPFTDFYSA</sequence>
<proteinExistence type="evidence at transcript level"/>
<organism evidence="1">
    <name type="scientific">Medicago truncatula</name>
    <name type="common">Barrel medic</name>
    <name type="synonym">Medicago tribuloides</name>
    <dbReference type="NCBI Taxonomy" id="3880"/>
    <lineage>
        <taxon>Eukaryota</taxon>
        <taxon>Viridiplantae</taxon>
        <taxon>Streptophyta</taxon>
        <taxon>Embryophyta</taxon>
        <taxon>Tracheophyta</taxon>
        <taxon>Spermatophyta</taxon>
        <taxon>Magnoliopsida</taxon>
        <taxon>eudicotyledons</taxon>
        <taxon>Gunneridae</taxon>
        <taxon>Pentapetalae</taxon>
        <taxon>rosids</taxon>
        <taxon>fabids</taxon>
        <taxon>Fabales</taxon>
        <taxon>Fabaceae</taxon>
        <taxon>Papilionoideae</taxon>
        <taxon>50 kb inversion clade</taxon>
        <taxon>NPAAA clade</taxon>
        <taxon>Hologalegina</taxon>
        <taxon>IRL clade</taxon>
        <taxon>Trifolieae</taxon>
        <taxon>Medicago</taxon>
    </lineage>
</organism>
<evidence type="ECO:0000313" key="1">
    <source>
        <dbReference type="EMBL" id="AFK48788.1"/>
    </source>
</evidence>
<name>I3T8E6_MEDTR</name>
<accession>I3T8E6</accession>
<reference evidence="1" key="1">
    <citation type="submission" date="2012-05" db="EMBL/GenBank/DDBJ databases">
        <authorList>
            <person name="Krishnakumar V."/>
            <person name="Cheung F."/>
            <person name="Xiao Y."/>
            <person name="Chan A."/>
            <person name="Moskal W.A."/>
            <person name="Town C.D."/>
        </authorList>
    </citation>
    <scope>NUCLEOTIDE SEQUENCE</scope>
</reference>
<dbReference type="AlphaFoldDB" id="I3T8E6"/>